<reference evidence="3" key="1">
    <citation type="submission" date="2016-03" db="EMBL/GenBank/DDBJ databases">
        <authorList>
            <person name="Guldener U."/>
        </authorList>
    </citation>
    <scope>NUCLEOTIDE SEQUENCE [LARGE SCALE GENOMIC DNA]</scope>
</reference>
<feature type="compositionally biased region" description="Basic and acidic residues" evidence="1">
    <location>
        <begin position="1025"/>
        <end position="1035"/>
    </location>
</feature>
<feature type="compositionally biased region" description="Polar residues" evidence="1">
    <location>
        <begin position="614"/>
        <end position="623"/>
    </location>
</feature>
<dbReference type="EMBL" id="FJVC01000036">
    <property type="protein sequence ID" value="CZT41568.1"/>
    <property type="molecule type" value="Genomic_DNA"/>
</dbReference>
<feature type="compositionally biased region" description="Polar residues" evidence="1">
    <location>
        <begin position="120"/>
        <end position="139"/>
    </location>
</feature>
<feature type="compositionally biased region" description="Basic residues" evidence="1">
    <location>
        <begin position="603"/>
        <end position="613"/>
    </location>
</feature>
<feature type="region of interest" description="Disordered" evidence="1">
    <location>
        <begin position="1105"/>
        <end position="1141"/>
    </location>
</feature>
<name>A0A1E1LXG9_RHYSE</name>
<gene>
    <name evidence="2" type="ORF">RSE6_01320</name>
</gene>
<feature type="compositionally biased region" description="Polar residues" evidence="1">
    <location>
        <begin position="868"/>
        <end position="882"/>
    </location>
</feature>
<organism evidence="2 3">
    <name type="scientific">Rhynchosporium secalis</name>
    <name type="common">Barley scald fungus</name>
    <dbReference type="NCBI Taxonomy" id="38038"/>
    <lineage>
        <taxon>Eukaryota</taxon>
        <taxon>Fungi</taxon>
        <taxon>Dikarya</taxon>
        <taxon>Ascomycota</taxon>
        <taxon>Pezizomycotina</taxon>
        <taxon>Leotiomycetes</taxon>
        <taxon>Helotiales</taxon>
        <taxon>Ploettnerulaceae</taxon>
        <taxon>Rhynchosporium</taxon>
    </lineage>
</organism>
<feature type="region of interest" description="Disordered" evidence="1">
    <location>
        <begin position="584"/>
        <end position="626"/>
    </location>
</feature>
<feature type="region of interest" description="Disordered" evidence="1">
    <location>
        <begin position="1071"/>
        <end position="1091"/>
    </location>
</feature>
<feature type="compositionally biased region" description="Polar residues" evidence="1">
    <location>
        <begin position="586"/>
        <end position="595"/>
    </location>
</feature>
<feature type="region of interest" description="Disordered" evidence="1">
    <location>
        <begin position="399"/>
        <end position="456"/>
    </location>
</feature>
<feature type="compositionally biased region" description="Polar residues" evidence="1">
    <location>
        <begin position="500"/>
        <end position="515"/>
    </location>
</feature>
<feature type="region of interest" description="Disordered" evidence="1">
    <location>
        <begin position="856"/>
        <end position="882"/>
    </location>
</feature>
<accession>A0A1E1LXG9</accession>
<feature type="region of interest" description="Disordered" evidence="1">
    <location>
        <begin position="92"/>
        <end position="148"/>
    </location>
</feature>
<dbReference type="Proteomes" id="UP000177625">
    <property type="component" value="Unassembled WGS sequence"/>
</dbReference>
<feature type="region of interest" description="Disordered" evidence="1">
    <location>
        <begin position="527"/>
        <end position="552"/>
    </location>
</feature>
<feature type="region of interest" description="Disordered" evidence="1">
    <location>
        <begin position="498"/>
        <end position="517"/>
    </location>
</feature>
<feature type="compositionally biased region" description="Polar residues" evidence="1">
    <location>
        <begin position="1190"/>
        <end position="1207"/>
    </location>
</feature>
<feature type="compositionally biased region" description="Basic and acidic residues" evidence="1">
    <location>
        <begin position="412"/>
        <end position="425"/>
    </location>
</feature>
<sequence length="1286" mass="140257">MPTYGPLGTSVSLYTWEADAHHEGPAQGDLTQTYEVERIREDNFDNQRLDFLGPSSAPFFLVNAGQDLFSQTAGSNDGDAVLEVNPVTTTKRVNSTPAARSILPGSPPDNDLTESDHDTTLSSLNSSLFERSPQNTEGTPRNEAGEGAGVGVASALSRSTKNSNKIRSLMKPLISNNKAISKPITSPKPIKLQIDLSTRSFMPSLISNVPEDVCVSVFHNGEFTYSKIFRWSTFSSGQKAEFGHPTISGRRIGTTIEIPWVIKPMPQNVKLSVIEKDLLTAGATWDKIGQNLLAEADKWGRDGKFDMFRNPVGEYLESLSKLPIPKRAWPLGAKGLSIGVVDVIIGLGRSINHPYRILHRPQRKLTQARCGLENQLFVVPKDLGSTKFRQMIAAFQDEDDKKKVVRAPKNAPKPDTRPKAVEPRARRVPQSSASQGSALFKPMQRSRSATMSTSVISADPAEVTNASESFSTGHDGLIERGQISDRYMALNIPADGSPLKVTSTAQDDSNPQQKPVISKPVISMPLPISKLPKNIPQKRYRGPTPPPAKAEDVISVYTEPPSHSTRSRTSVSIVNSPDVDIPLVSIPNSSQNPVNRTPDAPPYRRRAKSRRLSQPKNMISTGSPFGLDGQDDDYYEVWHEPLSFPQICGFPLRQLASAETNQVYRRDMDFGLDGTGDAPKSTKRKRSSLEAPSSEVAPRSKVPRTKAKGQKASDTQSLLSNGDITAAGSALGTEAQLGNGPVSLLNRPLSQTQDGNLATRKPRQRNTLSARELGSLLEPHKPSVDADTSFGQSFKEIDFQSRPTRNSTKQKVRANFSSTTRPRVTAVVQDGRIFIIKGLRPSEFPAKNHRVQAFEATNPGPFRRPSIPRTSSDGGAMESVTTDRSPVLVPRSRILRSTKSMGPDGSDDKLDLLVDKDSLHTVDKSAKALQAGGDIEIGQNLEKGALPVDTQKLAKDLPLPANGTSARANNKENFHPSTKNGTQFSVESLQNQGLKANNSAVPDSTVLPSPHYKQQFHSVQDTDRIGDADIGHNESRGSSQRITSAVAHPTTSRNQKYGVKMPPIMKFKTTASIIPHTEPQTPSKKEAKEKPLLTIQTGIANAYRTYDVSSTGQKTPTPRSAPLPPLDPARTRALTRTPRDTDQVSAIVMPSMVGFTPQRNATPSRGLLADMSSSPTVPSPSNKARDLRSSKQSATSNASYFTQSQIRQAKRESLQPWKPSSPSQYSVLSYVDEKNNDGLPGLKYDKSTGRMCRVVKYEREGIFRTSGILMGVRYVFGLGSDTAKQF</sequence>
<feature type="compositionally biased region" description="Polar residues" evidence="1">
    <location>
        <begin position="1107"/>
        <end position="1118"/>
    </location>
</feature>
<feature type="region of interest" description="Disordered" evidence="1">
    <location>
        <begin position="958"/>
        <end position="982"/>
    </location>
</feature>
<evidence type="ECO:0000313" key="2">
    <source>
        <dbReference type="EMBL" id="CZT41568.1"/>
    </source>
</evidence>
<feature type="compositionally biased region" description="Polar residues" evidence="1">
    <location>
        <begin position="1171"/>
        <end position="1182"/>
    </location>
</feature>
<keyword evidence="3" id="KW-1185">Reference proteome</keyword>
<feature type="region of interest" description="Disordered" evidence="1">
    <location>
        <begin position="668"/>
        <end position="720"/>
    </location>
</feature>
<feature type="compositionally biased region" description="Polar residues" evidence="1">
    <location>
        <begin position="445"/>
        <end position="456"/>
    </location>
</feature>
<feature type="compositionally biased region" description="Polar residues" evidence="1">
    <location>
        <begin position="1036"/>
        <end position="1055"/>
    </location>
</feature>
<evidence type="ECO:0000313" key="3">
    <source>
        <dbReference type="Proteomes" id="UP000177625"/>
    </source>
</evidence>
<evidence type="ECO:0000256" key="1">
    <source>
        <dbReference type="SAM" id="MobiDB-lite"/>
    </source>
</evidence>
<feature type="region of interest" description="Disordered" evidence="1">
    <location>
        <begin position="1155"/>
        <end position="1221"/>
    </location>
</feature>
<protein>
    <submittedName>
        <fullName evidence="2">Uncharacterized protein</fullName>
    </submittedName>
</protein>
<feature type="region of interest" description="Disordered" evidence="1">
    <location>
        <begin position="738"/>
        <end position="767"/>
    </location>
</feature>
<proteinExistence type="predicted"/>
<feature type="region of interest" description="Disordered" evidence="1">
    <location>
        <begin position="1025"/>
        <end position="1058"/>
    </location>
</feature>